<protein>
    <submittedName>
        <fullName evidence="3">Non-structural protein NS2a</fullName>
    </submittedName>
</protein>
<dbReference type="InterPro" id="IPR039573">
    <property type="entry name" value="NS2A-like"/>
</dbReference>
<evidence type="ECO:0000313" key="2">
    <source>
        <dbReference type="EMBL" id="AJA91205.1"/>
    </source>
</evidence>
<evidence type="ECO:0000313" key="5">
    <source>
        <dbReference type="Proteomes" id="UP000174571"/>
    </source>
</evidence>
<dbReference type="Proteomes" id="UP000144342">
    <property type="component" value="Genome"/>
</dbReference>
<proteinExistence type="predicted"/>
<reference evidence="4 5" key="2">
    <citation type="journal article" date="2015" name="J. Virol.">
        <title>Discovery of a novel coronavirus, China Rattus coronavirus HKU24, from Norway rats supports the murine origin of Betacoronavirus 1 and has implications for the ancestor of Betacoronavirus lineage A.</title>
        <authorList>
            <person name="Lau S.K."/>
            <person name="Woo P.C."/>
            <person name="Li K.S."/>
            <person name="Tsang A.K."/>
            <person name="Fan R.Y."/>
            <person name="Luk H.K."/>
            <person name="Cai J.P."/>
            <person name="Chan K.H."/>
            <person name="Zheng B.J."/>
            <person name="Wang M."/>
            <person name="Yuen K.Y."/>
        </authorList>
    </citation>
    <scope>NUCLEOTIDE SEQUENCE [LARGE SCALE GENOMIC DNA]</scope>
    <source>
        <strain evidence="2">HKU24-R05009I</strain>
        <strain evidence="3">HKU24-R05010I</strain>
    </source>
</reference>
<evidence type="ECO:0000313" key="3">
    <source>
        <dbReference type="EMBL" id="AJA91215.1"/>
    </source>
</evidence>
<organism evidence="3 4">
    <name type="scientific">Betacoronavirus HKU24</name>
    <dbReference type="NCBI Taxonomy" id="1590370"/>
    <lineage>
        <taxon>Viruses</taxon>
        <taxon>Riboviria</taxon>
        <taxon>Orthornavirae</taxon>
        <taxon>Pisuviricota</taxon>
        <taxon>Pisoniviricetes</taxon>
        <taxon>Nidovirales</taxon>
        <taxon>Cornidovirineae</taxon>
        <taxon>Coronaviridae</taxon>
        <taxon>Orthocoronavirinae</taxon>
        <taxon>Betacoronavirus</taxon>
        <taxon>Embecovirus</taxon>
        <taxon>Betacoronavirus ratti</taxon>
        <taxon>China Rattus coronavirus HKU24</taxon>
    </lineage>
</organism>
<dbReference type="EMBL" id="KM349744">
    <property type="protein sequence ID" value="AJA91215.1"/>
    <property type="molecule type" value="Genomic_RNA"/>
</dbReference>
<evidence type="ECO:0000259" key="1">
    <source>
        <dbReference type="Pfam" id="PF05213"/>
    </source>
</evidence>
<accession>A0A0A7UXA7</accession>
<feature type="domain" description="NS2A-like" evidence="1">
    <location>
        <begin position="4"/>
        <end position="254"/>
    </location>
</feature>
<dbReference type="EMBL" id="KM349743">
    <property type="protein sequence ID" value="AJA91205.1"/>
    <property type="molecule type" value="Genomic_RNA"/>
</dbReference>
<reference evidence="3" key="1">
    <citation type="submission" date="2014-08" db="EMBL/GenBank/DDBJ databases">
        <authorList>
            <person name="Lau S.K.P."/>
            <person name="Woo P.C.Y."/>
            <person name="Li K.S.M."/>
            <person name="Tsang A.K.L."/>
            <person name="Fan R.Y.Y."/>
            <person name="Luk H.K.H."/>
            <person name="Cai J.-P."/>
            <person name="Chan K.-H."/>
            <person name="Yuen K.-Y."/>
        </authorList>
    </citation>
    <scope>NUCLEOTIDE SEQUENCE</scope>
    <source>
        <strain evidence="2">HKU24-R05009I</strain>
        <strain evidence="3">HKU24-R05010I</strain>
    </source>
</reference>
<evidence type="ECO:0000313" key="4">
    <source>
        <dbReference type="Proteomes" id="UP000144342"/>
    </source>
</evidence>
<sequence>MAVAYADKPTHFINFPLSHFNEFVVKFNKLQATILERGVECKLQNCPHISVTMLDIKPSDINSVDIAIQEVIDDFCFDDAALTFCNPHILGRCIVLDVKGCAELHEDVVEYIREKGCVADQSRKWIAHCTIAQFTNITPKHLPDGIKDLQFNCTIPINQSAPAYLELVELGADKKDGFYKSLVSHWMGIRSVGKPPTDHLSAIMGYCCLDMIREELPEGSFPEQDDDAWNKLAYHYDNNLWFYRFVFKNSKYFRKTIRHKCCNCAGEFSYTSSDED</sequence>
<dbReference type="Proteomes" id="UP000174571">
    <property type="component" value="Genome"/>
</dbReference>
<dbReference type="Pfam" id="PF05213">
    <property type="entry name" value="Corona_NS2A"/>
    <property type="match status" value="1"/>
</dbReference>
<gene>
    <name evidence="3" type="primary">NS2a</name>
</gene>
<dbReference type="Gene3D" id="3.90.1140.10">
    <property type="entry name" value="Cyclic phosphodiesterase"/>
    <property type="match status" value="1"/>
</dbReference>
<name>A0A0A7UXA7_9BETC</name>